<dbReference type="EMBL" id="AP022870">
    <property type="protein sequence ID" value="BCB78014.1"/>
    <property type="molecule type" value="Genomic_DNA"/>
</dbReference>
<reference evidence="4 5" key="1">
    <citation type="submission" date="2020-03" db="EMBL/GenBank/DDBJ databases">
        <title>Whole genome shotgun sequence of Phytohabitans flavus NBRC 107702.</title>
        <authorList>
            <person name="Komaki H."/>
            <person name="Tamura T."/>
        </authorList>
    </citation>
    <scope>NUCLEOTIDE SEQUENCE [LARGE SCALE GENOMIC DNA]</scope>
    <source>
        <strain evidence="4 5">NBRC 107702</strain>
    </source>
</reference>
<protein>
    <recommendedName>
        <fullName evidence="3">Transposase InsH N-terminal domain-containing protein</fullName>
    </recommendedName>
</protein>
<feature type="region of interest" description="Disordered" evidence="2">
    <location>
        <begin position="275"/>
        <end position="352"/>
    </location>
</feature>
<feature type="domain" description="Transposase InsH N-terminal" evidence="3">
    <location>
        <begin position="21"/>
        <end position="111"/>
    </location>
</feature>
<dbReference type="InterPro" id="IPR008490">
    <property type="entry name" value="Transposase_InsH_N"/>
</dbReference>
<evidence type="ECO:0000259" key="3">
    <source>
        <dbReference type="Pfam" id="PF05598"/>
    </source>
</evidence>
<organism evidence="4 5">
    <name type="scientific">Phytohabitans flavus</name>
    <dbReference type="NCBI Taxonomy" id="1076124"/>
    <lineage>
        <taxon>Bacteria</taxon>
        <taxon>Bacillati</taxon>
        <taxon>Actinomycetota</taxon>
        <taxon>Actinomycetes</taxon>
        <taxon>Micromonosporales</taxon>
        <taxon>Micromonosporaceae</taxon>
    </lineage>
</organism>
<keyword evidence="1" id="KW-0175">Coiled coil</keyword>
<evidence type="ECO:0000313" key="5">
    <source>
        <dbReference type="Proteomes" id="UP000502508"/>
    </source>
</evidence>
<feature type="compositionally biased region" description="Low complexity" evidence="2">
    <location>
        <begin position="313"/>
        <end position="326"/>
    </location>
</feature>
<reference evidence="4 5" key="2">
    <citation type="submission" date="2020-03" db="EMBL/GenBank/DDBJ databases">
        <authorList>
            <person name="Ichikawa N."/>
            <person name="Kimura A."/>
            <person name="Kitahashi Y."/>
            <person name="Uohara A."/>
        </authorList>
    </citation>
    <scope>NUCLEOTIDE SEQUENCE [LARGE SCALE GENOMIC DNA]</scope>
    <source>
        <strain evidence="4 5">NBRC 107702</strain>
    </source>
</reference>
<feature type="region of interest" description="Disordered" evidence="2">
    <location>
        <begin position="194"/>
        <end position="216"/>
    </location>
</feature>
<proteinExistence type="predicted"/>
<dbReference type="RefSeq" id="WP_173037648.1">
    <property type="nucleotide sequence ID" value="NZ_AP022870.1"/>
</dbReference>
<name>A0A6F8XVZ6_9ACTN</name>
<dbReference type="PANTHER" id="PTHR33408:SF4">
    <property type="entry name" value="TRANSPOSASE DDE DOMAIN-CONTAINING PROTEIN"/>
    <property type="match status" value="1"/>
</dbReference>
<evidence type="ECO:0000256" key="1">
    <source>
        <dbReference type="SAM" id="Coils"/>
    </source>
</evidence>
<sequence>MGRAWIAANAAAQPALLPADARDLLPVDHLAFQMMALVDELDLSRFEAAYRSDGRGRPPFAPRVMLTLILYCRAKKLMSGRQVAAACFDDVGARLITGNRYPDRSTIDRFLDIHATAIIGLLPQTLRLGHAEDLVDVSVVAGDGTKLAANASMGATVDETDLRSQITDLQQQLATAQQQWIEHLTPKAQVPTLFENTDTDTDTGRRAATPDTTTSDPRWRRIKTLTKMLHDRQAALTRLQTHPASQFTAWQDRLKRDQQRVEQANDRLQHTLAKVHAIHERRSHTTAAGGKPRGGWDPPPSPDDDSRVRRARAALAKATARAQATTDHPPSLGRINTTDPTSAIMPSKQGGYDQHHNIQALASKGQFILAINAHPNATDTQALTGLLKQARANLDTAAITDPIGAALFDTGYASTDNFTTPNPPTCS</sequence>
<evidence type="ECO:0000313" key="4">
    <source>
        <dbReference type="EMBL" id="BCB78014.1"/>
    </source>
</evidence>
<feature type="coiled-coil region" evidence="1">
    <location>
        <begin position="247"/>
        <end position="274"/>
    </location>
</feature>
<dbReference type="AlphaFoldDB" id="A0A6F8XVZ6"/>
<accession>A0A6F8XVZ6</accession>
<dbReference type="PANTHER" id="PTHR33408">
    <property type="entry name" value="TRANSPOSASE"/>
    <property type="match status" value="1"/>
</dbReference>
<dbReference type="Proteomes" id="UP000502508">
    <property type="component" value="Chromosome"/>
</dbReference>
<dbReference type="Pfam" id="PF05598">
    <property type="entry name" value="DUF772"/>
    <property type="match status" value="1"/>
</dbReference>
<gene>
    <name evidence="4" type="ORF">Pflav_044240</name>
</gene>
<keyword evidence="5" id="KW-1185">Reference proteome</keyword>
<dbReference type="KEGG" id="pfla:Pflav_044240"/>
<evidence type="ECO:0000256" key="2">
    <source>
        <dbReference type="SAM" id="MobiDB-lite"/>
    </source>
</evidence>